<reference evidence="1 2" key="1">
    <citation type="journal article" date="2020" name="ISME J.">
        <title>Comparative genomics reveals insights into cyanobacterial evolution and habitat adaptation.</title>
        <authorList>
            <person name="Chen M.Y."/>
            <person name="Teng W.K."/>
            <person name="Zhao L."/>
            <person name="Hu C.X."/>
            <person name="Zhou Y.K."/>
            <person name="Han B.P."/>
            <person name="Song L.R."/>
            <person name="Shu W.S."/>
        </authorList>
    </citation>
    <scope>NUCLEOTIDE SEQUENCE [LARGE SCALE GENOMIC DNA]</scope>
    <source>
        <strain evidence="1 2">FACHB-130</strain>
    </source>
</reference>
<name>A0ABR8FPY6_9NOSO</name>
<evidence type="ECO:0000313" key="1">
    <source>
        <dbReference type="EMBL" id="MBD2593524.1"/>
    </source>
</evidence>
<proteinExistence type="predicted"/>
<dbReference type="Proteomes" id="UP000603457">
    <property type="component" value="Unassembled WGS sequence"/>
</dbReference>
<accession>A0ABR8FPY6</accession>
<keyword evidence="2" id="KW-1185">Reference proteome</keyword>
<evidence type="ECO:0000313" key="2">
    <source>
        <dbReference type="Proteomes" id="UP000603457"/>
    </source>
</evidence>
<dbReference type="RefSeq" id="WP_190966471.1">
    <property type="nucleotide sequence ID" value="NZ_JACJTB010000003.1"/>
</dbReference>
<sequence>MNCGRSFNSALSTFNSALFIKAIALHNHKRYLMAIAGKLNVNYQAYLLIDNDFLAPETRPPN</sequence>
<organism evidence="1 2">
    <name type="scientific">Nostoc spongiaeforme FACHB-130</name>
    <dbReference type="NCBI Taxonomy" id="1357510"/>
    <lineage>
        <taxon>Bacteria</taxon>
        <taxon>Bacillati</taxon>
        <taxon>Cyanobacteriota</taxon>
        <taxon>Cyanophyceae</taxon>
        <taxon>Nostocales</taxon>
        <taxon>Nostocaceae</taxon>
        <taxon>Nostoc</taxon>
    </lineage>
</organism>
<dbReference type="EMBL" id="JACJTB010000003">
    <property type="protein sequence ID" value="MBD2593524.1"/>
    <property type="molecule type" value="Genomic_DNA"/>
</dbReference>
<comment type="caution">
    <text evidence="1">The sequence shown here is derived from an EMBL/GenBank/DDBJ whole genome shotgun (WGS) entry which is preliminary data.</text>
</comment>
<protein>
    <submittedName>
        <fullName evidence="1">Uncharacterized protein</fullName>
    </submittedName>
</protein>
<gene>
    <name evidence="1" type="ORF">H6G74_04170</name>
</gene>